<reference evidence="1" key="1">
    <citation type="submission" date="2018-04" db="EMBL/GenBank/DDBJ databases">
        <title>Transcriptome assembly of Sipha flava.</title>
        <authorList>
            <person name="Scully E.D."/>
            <person name="Geib S.M."/>
            <person name="Palmer N.A."/>
            <person name="Koch K."/>
            <person name="Bradshaw J."/>
            <person name="Heng-Moss T."/>
            <person name="Sarath G."/>
        </authorList>
    </citation>
    <scope>NUCLEOTIDE SEQUENCE</scope>
</reference>
<dbReference type="AlphaFoldDB" id="A0A2S2R2G3"/>
<dbReference type="EMBL" id="GGMS01014985">
    <property type="protein sequence ID" value="MBY84188.1"/>
    <property type="molecule type" value="Transcribed_RNA"/>
</dbReference>
<gene>
    <name evidence="1" type="ORF">g.80553</name>
</gene>
<protein>
    <submittedName>
        <fullName evidence="1">Uncharacterized protein</fullName>
    </submittedName>
</protein>
<name>A0A2S2R2G3_9HEMI</name>
<evidence type="ECO:0000313" key="1">
    <source>
        <dbReference type="EMBL" id="MBY84188.1"/>
    </source>
</evidence>
<accession>A0A2S2R2G3</accession>
<sequence length="170" mass="19175">MDDEEILNALDNSFEFSEDDDYLDPDYIVSENILPDNTLDGFDLLVYAEDNGTKVKNGGGNILLTRDNENVTENNLLSANNECENNVSVEVENSEVEIDENVTIKGKKRVANPVFWKRNIAKVMRAEGKVHTSLKKKIVPPRKTGPQCTCKMECFKNVTDEQKSLTFKVV</sequence>
<proteinExistence type="predicted"/>
<organism evidence="1">
    <name type="scientific">Sipha flava</name>
    <name type="common">yellow sugarcane aphid</name>
    <dbReference type="NCBI Taxonomy" id="143950"/>
    <lineage>
        <taxon>Eukaryota</taxon>
        <taxon>Metazoa</taxon>
        <taxon>Ecdysozoa</taxon>
        <taxon>Arthropoda</taxon>
        <taxon>Hexapoda</taxon>
        <taxon>Insecta</taxon>
        <taxon>Pterygota</taxon>
        <taxon>Neoptera</taxon>
        <taxon>Paraneoptera</taxon>
        <taxon>Hemiptera</taxon>
        <taxon>Sternorrhyncha</taxon>
        <taxon>Aphidomorpha</taxon>
        <taxon>Aphidoidea</taxon>
        <taxon>Aphididae</taxon>
        <taxon>Sipha</taxon>
    </lineage>
</organism>